<dbReference type="InterPro" id="IPR042566">
    <property type="entry name" value="L1_C"/>
</dbReference>
<feature type="compositionally biased region" description="Acidic residues" evidence="2">
    <location>
        <begin position="39"/>
        <end position="48"/>
    </location>
</feature>
<feature type="compositionally biased region" description="Basic and acidic residues" evidence="2">
    <location>
        <begin position="13"/>
        <end position="27"/>
    </location>
</feature>
<dbReference type="Gene3D" id="1.20.5.340">
    <property type="match status" value="1"/>
</dbReference>
<dbReference type="EMBL" id="JASDAP010000003">
    <property type="protein sequence ID" value="KAK1905692.1"/>
    <property type="molecule type" value="Genomic_DNA"/>
</dbReference>
<feature type="region of interest" description="Disordered" evidence="2">
    <location>
        <begin position="1"/>
        <end position="48"/>
    </location>
</feature>
<keyword evidence="1" id="KW-0175">Coiled coil</keyword>
<protein>
    <submittedName>
        <fullName evidence="3">LINE-1 retrotransposable element ORF1 protein</fullName>
    </submittedName>
</protein>
<evidence type="ECO:0000313" key="4">
    <source>
        <dbReference type="Proteomes" id="UP001228049"/>
    </source>
</evidence>
<organism evidence="3 4">
    <name type="scientific">Dissostichus eleginoides</name>
    <name type="common">Patagonian toothfish</name>
    <name type="synonym">Dissostichus amissus</name>
    <dbReference type="NCBI Taxonomy" id="100907"/>
    <lineage>
        <taxon>Eukaryota</taxon>
        <taxon>Metazoa</taxon>
        <taxon>Chordata</taxon>
        <taxon>Craniata</taxon>
        <taxon>Vertebrata</taxon>
        <taxon>Euteleostomi</taxon>
        <taxon>Actinopterygii</taxon>
        <taxon>Neopterygii</taxon>
        <taxon>Teleostei</taxon>
        <taxon>Neoteleostei</taxon>
        <taxon>Acanthomorphata</taxon>
        <taxon>Eupercaria</taxon>
        <taxon>Perciformes</taxon>
        <taxon>Notothenioidei</taxon>
        <taxon>Nototheniidae</taxon>
        <taxon>Dissostichus</taxon>
    </lineage>
</organism>
<dbReference type="PANTHER" id="PTHR11505">
    <property type="entry name" value="L1 TRANSPOSABLE ELEMENT-RELATED"/>
    <property type="match status" value="1"/>
</dbReference>
<dbReference type="Proteomes" id="UP001228049">
    <property type="component" value="Unassembled WGS sequence"/>
</dbReference>
<proteinExistence type="predicted"/>
<gene>
    <name evidence="3" type="ORF">KUDE01_012871</name>
</gene>
<evidence type="ECO:0000256" key="2">
    <source>
        <dbReference type="SAM" id="MobiDB-lite"/>
    </source>
</evidence>
<keyword evidence="4" id="KW-1185">Reference proteome</keyword>
<name>A0AAD9FK30_DISEL</name>
<accession>A0AAD9FK30</accession>
<evidence type="ECO:0000256" key="1">
    <source>
        <dbReference type="SAM" id="Coils"/>
    </source>
</evidence>
<evidence type="ECO:0000313" key="3">
    <source>
        <dbReference type="EMBL" id="KAK1905692.1"/>
    </source>
</evidence>
<dbReference type="InterPro" id="IPR004244">
    <property type="entry name" value="Transposase_22"/>
</dbReference>
<comment type="caution">
    <text evidence="3">The sequence shown here is derived from an EMBL/GenBank/DDBJ whole genome shotgun (WGS) entry which is preliminary data.</text>
</comment>
<sequence>MSLENFWPQSFDKMGRTQRNRDKKDTAESEPGECTQDGDQAESDTSDELDPALAKALNFMTANIIKVIDDKLSPLVETINNHSAELQSANRRLDEAETRIMALENSATAQEPRIAELEKQVSALAESLDMAENYNRRLNIQVVGLAEGTETGQPVHLFESWLPRTLGMATKAGRIKLERAHRSLAPRPDPNKYPSDFSRVVMRKRKAYDAAKQRLRERGIPYALLFPATLQVSHGGSKKRFSSPELVRDFLDSLSG</sequence>
<reference evidence="3" key="1">
    <citation type="submission" date="2023-04" db="EMBL/GenBank/DDBJ databases">
        <title>Chromosome-level genome of Chaenocephalus aceratus.</title>
        <authorList>
            <person name="Park H."/>
        </authorList>
    </citation>
    <scope>NUCLEOTIDE SEQUENCE</scope>
    <source>
        <strain evidence="3">DE</strain>
        <tissue evidence="3">Muscle</tissue>
    </source>
</reference>
<dbReference type="Gene3D" id="3.30.250.20">
    <property type="entry name" value="L1 transposable element, C-terminal domain"/>
    <property type="match status" value="1"/>
</dbReference>
<dbReference type="AlphaFoldDB" id="A0AAD9FK30"/>
<feature type="coiled-coil region" evidence="1">
    <location>
        <begin position="79"/>
        <end position="134"/>
    </location>
</feature>